<feature type="compositionally biased region" description="Polar residues" evidence="1">
    <location>
        <begin position="21"/>
        <end position="30"/>
    </location>
</feature>
<dbReference type="PANTHER" id="PTHR24016">
    <property type="entry name" value="CONSERVED OLIGOMERIC GOLGI COMPLEX SUBUNIT 4"/>
    <property type="match status" value="1"/>
</dbReference>
<dbReference type="InterPro" id="IPR013167">
    <property type="entry name" value="COG4_M"/>
</dbReference>
<accession>F0ZB70</accession>
<feature type="region of interest" description="Disordered" evidence="1">
    <location>
        <begin position="15"/>
        <end position="72"/>
    </location>
</feature>
<dbReference type="FunCoup" id="F0ZB70">
    <property type="interactions" value="3"/>
</dbReference>
<dbReference type="Gene3D" id="1.20.58.1970">
    <property type="match status" value="1"/>
</dbReference>
<dbReference type="VEuPathDB" id="AmoebaDB:DICPUDRAFT_148463"/>
<dbReference type="InParanoid" id="F0ZB70"/>
<protein>
    <recommendedName>
        <fullName evidence="2">Dilute domain-containing protein</fullName>
    </recommendedName>
</protein>
<dbReference type="Pfam" id="PF20662">
    <property type="entry name" value="COG4_C"/>
    <property type="match status" value="1"/>
</dbReference>
<organism evidence="3 4">
    <name type="scientific">Dictyostelium purpureum</name>
    <name type="common">Slime mold</name>
    <dbReference type="NCBI Taxonomy" id="5786"/>
    <lineage>
        <taxon>Eukaryota</taxon>
        <taxon>Amoebozoa</taxon>
        <taxon>Evosea</taxon>
        <taxon>Eumycetozoa</taxon>
        <taxon>Dictyostelia</taxon>
        <taxon>Dictyosteliales</taxon>
        <taxon>Dictyosteliaceae</taxon>
        <taxon>Dictyostelium</taxon>
    </lineage>
</organism>
<feature type="domain" description="Dilute" evidence="2">
    <location>
        <begin position="692"/>
        <end position="792"/>
    </location>
</feature>
<feature type="region of interest" description="Disordered" evidence="1">
    <location>
        <begin position="460"/>
        <end position="486"/>
    </location>
</feature>
<dbReference type="EMBL" id="GL870969">
    <property type="protein sequence ID" value="EGC38790.1"/>
    <property type="molecule type" value="Genomic_DNA"/>
</dbReference>
<feature type="compositionally biased region" description="Low complexity" evidence="1">
    <location>
        <begin position="31"/>
        <end position="51"/>
    </location>
</feature>
<dbReference type="STRING" id="5786.F0ZB70"/>
<dbReference type="RefSeq" id="XP_003284684.1">
    <property type="nucleotide sequence ID" value="XM_003284636.1"/>
</dbReference>
<keyword evidence="4" id="KW-1185">Reference proteome</keyword>
<dbReference type="Proteomes" id="UP000001064">
    <property type="component" value="Unassembled WGS sequence"/>
</dbReference>
<dbReference type="InterPro" id="IPR002710">
    <property type="entry name" value="Dilute_dom"/>
</dbReference>
<dbReference type="InterPro" id="IPR048682">
    <property type="entry name" value="COG4"/>
</dbReference>
<evidence type="ECO:0000313" key="3">
    <source>
        <dbReference type="EMBL" id="EGC38790.1"/>
    </source>
</evidence>
<dbReference type="eggNOG" id="KOG0412">
    <property type="taxonomic scope" value="Eukaryota"/>
</dbReference>
<feature type="compositionally biased region" description="Low complexity" evidence="1">
    <location>
        <begin position="462"/>
        <end position="473"/>
    </location>
</feature>
<reference evidence="4" key="1">
    <citation type="journal article" date="2011" name="Genome Biol.">
        <title>Comparative genomics of the social amoebae Dictyostelium discoideum and Dictyostelium purpureum.</title>
        <authorList>
            <consortium name="US DOE Joint Genome Institute (JGI-PGF)"/>
            <person name="Sucgang R."/>
            <person name="Kuo A."/>
            <person name="Tian X."/>
            <person name="Salerno W."/>
            <person name="Parikh A."/>
            <person name="Feasley C.L."/>
            <person name="Dalin E."/>
            <person name="Tu H."/>
            <person name="Huang E."/>
            <person name="Barry K."/>
            <person name="Lindquist E."/>
            <person name="Shapiro H."/>
            <person name="Bruce D."/>
            <person name="Schmutz J."/>
            <person name="Salamov A."/>
            <person name="Fey P."/>
            <person name="Gaudet P."/>
            <person name="Anjard C."/>
            <person name="Babu M.M."/>
            <person name="Basu S."/>
            <person name="Bushmanova Y."/>
            <person name="van der Wel H."/>
            <person name="Katoh-Kurasawa M."/>
            <person name="Dinh C."/>
            <person name="Coutinho P.M."/>
            <person name="Saito T."/>
            <person name="Elias M."/>
            <person name="Schaap P."/>
            <person name="Kay R.R."/>
            <person name="Henrissat B."/>
            <person name="Eichinger L."/>
            <person name="Rivero F."/>
            <person name="Putnam N.H."/>
            <person name="West C.M."/>
            <person name="Loomis W.F."/>
            <person name="Chisholm R.L."/>
            <person name="Shaulsky G."/>
            <person name="Strassmann J.E."/>
            <person name="Queller D.C."/>
            <person name="Kuspa A."/>
            <person name="Grigoriev I.V."/>
        </authorList>
    </citation>
    <scope>NUCLEOTIDE SEQUENCE [LARGE SCALE GENOMIC DNA]</scope>
    <source>
        <strain evidence="4">QSDP1</strain>
    </source>
</reference>
<dbReference type="OMA" id="CNITTEQ"/>
<evidence type="ECO:0000256" key="1">
    <source>
        <dbReference type="SAM" id="MobiDB-lite"/>
    </source>
</evidence>
<proteinExistence type="predicted"/>
<dbReference type="InterPro" id="IPR048684">
    <property type="entry name" value="COG4_C"/>
</dbReference>
<dbReference type="AlphaFoldDB" id="F0ZB70"/>
<sequence>MNGLKKVLGYMGNRVNEYMNPDSNDNNANRSPPVASVSNQQQSSPPQQPQNTNKKQDKRHNDHDDDDDDDDGLKQEIELFKSSLKITNTSSSDLDILIIRINDKITKNDFEEGLKLLKQFVYLVFEGLTSKSVNTLQNAGTTYTNLFEKYHIPSLMKLEELYQTSRSKIEETMRTNNETSLIQLSIILSIVQQIKYKVLVRQQQQQQQQQQHQQQHQQPVYEEEDEGLNLYIQFQRKLILQDSGPIIKDMIRVNETLEGMNDIKSKVNSIDNCLLALKKVLSSVVQKISDTVHVSSDQWRWNQILHEKYQTKLNEWNSNYLTLPLHNQSAMYLDKIYTIILDKIKDDQLITEANLSIEDLINNFRYSQEEIESIQPYLGIDELLNQISSISEISQRYINYIQANAENGKKLPELNNMKSRIQEILTHYTSLEAQYFQLSFSFSIYGDDLRKLISIEMDDNNQKNQHQQQQSNDSQHDRTNSQQRKNNEQLQRYGQENNTSSMVDDIFFIFRKVVARAISTSSSPTTCAIINLTLTNFDIIYIPYFENLLQYTLNPQDFDQRRDTFLIILNNLTLTNDYINQVQHQLKDTTLTKFKEENDIKMINICIEGDGFSSIVKHINNIIKVNVDKIINANSVFLNRFMWPFNNINYEITDEEFENYEINDPFVMDFLSNLMELLGPYKRKFMAVNFDQMVHLMSTYIAKNMEELIMKKRFNQLGGIQLSKDIRKIIEFLCNITTEQNIRHKFTRLSQISHLLTFDKANDIYEYWGQEGYVWKLSALEIKLVLGRRSDFKGGVNNLNIK</sequence>
<name>F0ZB70_DICPU</name>
<evidence type="ECO:0000259" key="2">
    <source>
        <dbReference type="SMART" id="SM01132"/>
    </source>
</evidence>
<dbReference type="GeneID" id="10506659"/>
<dbReference type="PANTHER" id="PTHR24016:SF20">
    <property type="entry name" value="CONSERVED OLIGOMERIC GOLGI COMPLEX SUBUNIT 4"/>
    <property type="match status" value="1"/>
</dbReference>
<gene>
    <name evidence="3" type="ORF">DICPUDRAFT_148463</name>
</gene>
<dbReference type="SMART" id="SM01132">
    <property type="entry name" value="DIL"/>
    <property type="match status" value="1"/>
</dbReference>
<dbReference type="OrthoDB" id="47059at2759"/>
<dbReference type="KEGG" id="dpp:DICPUDRAFT_148463"/>
<evidence type="ECO:0000313" key="4">
    <source>
        <dbReference type="Proteomes" id="UP000001064"/>
    </source>
</evidence>
<dbReference type="Pfam" id="PF08318">
    <property type="entry name" value="COG4_m"/>
    <property type="match status" value="1"/>
</dbReference>